<dbReference type="Proteomes" id="UP000184330">
    <property type="component" value="Unassembled WGS sequence"/>
</dbReference>
<name>A0A1L7WW89_9HELO</name>
<organism evidence="1 2">
    <name type="scientific">Phialocephala subalpina</name>
    <dbReference type="NCBI Taxonomy" id="576137"/>
    <lineage>
        <taxon>Eukaryota</taxon>
        <taxon>Fungi</taxon>
        <taxon>Dikarya</taxon>
        <taxon>Ascomycota</taxon>
        <taxon>Pezizomycotina</taxon>
        <taxon>Leotiomycetes</taxon>
        <taxon>Helotiales</taxon>
        <taxon>Mollisiaceae</taxon>
        <taxon>Phialocephala</taxon>
        <taxon>Phialocephala fortinii species complex</taxon>
    </lineage>
</organism>
<dbReference type="EMBL" id="FJOG01000009">
    <property type="protein sequence ID" value="CZR57013.1"/>
    <property type="molecule type" value="Genomic_DNA"/>
</dbReference>
<evidence type="ECO:0000313" key="1">
    <source>
        <dbReference type="EMBL" id="CZR57013.1"/>
    </source>
</evidence>
<gene>
    <name evidence="1" type="ORF">PAC_06902</name>
</gene>
<protein>
    <submittedName>
        <fullName evidence="1">Uncharacterized protein</fullName>
    </submittedName>
</protein>
<dbReference type="AlphaFoldDB" id="A0A1L7WW89"/>
<accession>A0A1L7WW89</accession>
<reference evidence="1 2" key="1">
    <citation type="submission" date="2016-03" db="EMBL/GenBank/DDBJ databases">
        <authorList>
            <person name="Ploux O."/>
        </authorList>
    </citation>
    <scope>NUCLEOTIDE SEQUENCE [LARGE SCALE GENOMIC DNA]</scope>
    <source>
        <strain evidence="1 2">UAMH 11012</strain>
    </source>
</reference>
<sequence length="355" mass="37808">MGKWSARYTAHNHCWSNLSGSARYAADKLSSSTWTCEHLLLDTGPLPKQLQDIPNTWVEFVLQHDQSRMAAYPAQDNAIRVDLFERLTFRPLPSSFATPPTKILPTAPAITDCSSPSVFTGFAPFTNSQRYLFLASLTFLAYTEVSMKVLDLIIAFALGLAVGVMGDTTSFGGITMQDAPFIGPTMASSLPDIASQASAIGPVSTGPTASVSATTTAAILSECDVVNPTFPIMPWMREAEITCQVTTLTAVSVNLTTATTTATATITQAASTVTKTLSLQVTTFSTMTAMCVLANGIAAPCTTAVNAATHTSAGPAKYNPFYWIAEALTGVCKWLKGIFEVKVPKVIGHKTENLQ</sequence>
<dbReference type="OrthoDB" id="10572544at2759"/>
<evidence type="ECO:0000313" key="2">
    <source>
        <dbReference type="Proteomes" id="UP000184330"/>
    </source>
</evidence>
<keyword evidence="2" id="KW-1185">Reference proteome</keyword>
<proteinExistence type="predicted"/>